<evidence type="ECO:0000256" key="6">
    <source>
        <dbReference type="ARBA" id="ARBA00023136"/>
    </source>
</evidence>
<feature type="transmembrane region" description="Helical" evidence="8">
    <location>
        <begin position="520"/>
        <end position="540"/>
    </location>
</feature>
<evidence type="ECO:0000256" key="8">
    <source>
        <dbReference type="SAM" id="Phobius"/>
    </source>
</evidence>
<feature type="region of interest" description="Disordered" evidence="7">
    <location>
        <begin position="636"/>
        <end position="655"/>
    </location>
</feature>
<comment type="similarity">
    <text evidence="2">Belongs to the anion exchanger (TC 2.A.31) family.</text>
</comment>
<sequence length="681" mass="75010">MGTQSSPHPRVDAEGGVSQPTSGLHTGSEADIQPPSNPRRRLSSHLHPQHHDNHPNLTTTTTHSSKPPRAPKWYKIRLFRGMINDVRRRTPYYWSDWIDAWDYRVVPATVYMYFANLLPALAFSLDMFTRTHMNYGVNEVLLASVLGSVVFALAACQPLVIVGVTGPITVFNYTVYDIMNPTGTNYLAFMCWIGLWALVLHWILAITNSCNWLRYVTRFPCDIFGFYVACIYLEKGVQVLELLGREEPFYLSIMVALLVFIVAYICSELGNSSLFDHQVRVFLKDYGTPLTVVFFSGFVHIGRMRSVHLENLPTGIAFEPTLERSWFIRFWEISVGDVFLALPFGILLTVLFWFDHNVSALIAQGTEFPLVKPAGFHWDIFLLGLTTGVAGLLGLPFPNGLIPQAPFHTASLCVTEVVPASDLDDPKEHSPRFMTRTTRVVEQRVSNLAQGLLTLGTMSGPLLVVLHLIPQGVLAGLFFIMGFQALQGNGITAKLLFLLRDRRQPDPGNPLSRLDKRGRKMAWVFVGIEILGFAATFAITQTVAAVGFPVVILALIPVRALVLPLWFRPEELALLDAPTAGKFVMESVGGSYGGMDEEEERRAGGVVAGGDEIEMDGVGFDTGEETEVVNDKVPDHAPGAGGAHNPRPGGGVFEGQELAELGESRVAGMRRRGSAGARFGS</sequence>
<dbReference type="PANTHER" id="PTHR11453:SF82">
    <property type="entry name" value="BORON TRANSPORTER 1"/>
    <property type="match status" value="1"/>
</dbReference>
<keyword evidence="11" id="KW-1185">Reference proteome</keyword>
<feature type="transmembrane region" description="Helical" evidence="8">
    <location>
        <begin position="186"/>
        <end position="207"/>
    </location>
</feature>
<evidence type="ECO:0000313" key="11">
    <source>
        <dbReference type="Proteomes" id="UP000275385"/>
    </source>
</evidence>
<dbReference type="GO" id="GO:0006820">
    <property type="term" value="P:monoatomic anion transport"/>
    <property type="evidence" value="ECO:0007669"/>
    <property type="project" value="InterPro"/>
</dbReference>
<keyword evidence="4 8" id="KW-0812">Transmembrane</keyword>
<keyword evidence="3" id="KW-0926">Vacuole</keyword>
<dbReference type="GO" id="GO:0050801">
    <property type="term" value="P:monoatomic ion homeostasis"/>
    <property type="evidence" value="ECO:0007669"/>
    <property type="project" value="TreeGrafter"/>
</dbReference>
<dbReference type="GO" id="GO:0005452">
    <property type="term" value="F:solute:inorganic anion antiporter activity"/>
    <property type="evidence" value="ECO:0007669"/>
    <property type="project" value="InterPro"/>
</dbReference>
<dbReference type="Pfam" id="PF00955">
    <property type="entry name" value="HCO3_cotransp"/>
    <property type="match status" value="2"/>
</dbReference>
<evidence type="ECO:0000256" key="4">
    <source>
        <dbReference type="ARBA" id="ARBA00022692"/>
    </source>
</evidence>
<dbReference type="FunFam" id="1.10.287.570:FF:000003">
    <property type="entry name" value="Anion exchange family protein"/>
    <property type="match status" value="1"/>
</dbReference>
<gene>
    <name evidence="10" type="ORF">DL546_005098</name>
</gene>
<feature type="transmembrane region" description="Helical" evidence="8">
    <location>
        <begin position="110"/>
        <end position="128"/>
    </location>
</feature>
<feature type="transmembrane region" description="Helical" evidence="8">
    <location>
        <begin position="475"/>
        <end position="499"/>
    </location>
</feature>
<evidence type="ECO:0000313" key="10">
    <source>
        <dbReference type="EMBL" id="RKU43421.1"/>
    </source>
</evidence>
<feature type="domain" description="Bicarbonate transporter-like transmembrane" evidence="9">
    <location>
        <begin position="248"/>
        <end position="578"/>
    </location>
</feature>
<evidence type="ECO:0000256" key="7">
    <source>
        <dbReference type="SAM" id="MobiDB-lite"/>
    </source>
</evidence>
<evidence type="ECO:0000256" key="2">
    <source>
        <dbReference type="ARBA" id="ARBA00010993"/>
    </source>
</evidence>
<dbReference type="InterPro" id="IPR003020">
    <property type="entry name" value="HCO3_transpt_euk"/>
</dbReference>
<evidence type="ECO:0000259" key="9">
    <source>
        <dbReference type="Pfam" id="PF00955"/>
    </source>
</evidence>
<keyword evidence="5 8" id="KW-1133">Transmembrane helix</keyword>
<dbReference type="PANTHER" id="PTHR11453">
    <property type="entry name" value="ANION EXCHANGE PROTEIN"/>
    <property type="match status" value="1"/>
</dbReference>
<feature type="region of interest" description="Disordered" evidence="7">
    <location>
        <begin position="1"/>
        <end position="69"/>
    </location>
</feature>
<feature type="transmembrane region" description="Helical" evidence="8">
    <location>
        <begin position="249"/>
        <end position="266"/>
    </location>
</feature>
<name>A0A420Y6C6_9PEZI</name>
<feature type="transmembrane region" description="Helical" evidence="8">
    <location>
        <begin position="140"/>
        <end position="166"/>
    </location>
</feature>
<proteinExistence type="inferred from homology"/>
<evidence type="ECO:0000256" key="1">
    <source>
        <dbReference type="ARBA" id="ARBA00004128"/>
    </source>
</evidence>
<dbReference type="GO" id="GO:0000324">
    <property type="term" value="C:fungal-type vacuole"/>
    <property type="evidence" value="ECO:0007669"/>
    <property type="project" value="TreeGrafter"/>
</dbReference>
<dbReference type="GO" id="GO:0005774">
    <property type="term" value="C:vacuolar membrane"/>
    <property type="evidence" value="ECO:0007669"/>
    <property type="project" value="UniProtKB-SubCell"/>
</dbReference>
<dbReference type="STRING" id="177199.A0A420Y6C6"/>
<feature type="compositionally biased region" description="Basic residues" evidence="7">
    <location>
        <begin position="38"/>
        <end position="48"/>
    </location>
</feature>
<keyword evidence="6 8" id="KW-0472">Membrane</keyword>
<evidence type="ECO:0000256" key="5">
    <source>
        <dbReference type="ARBA" id="ARBA00022989"/>
    </source>
</evidence>
<accession>A0A420Y6C6</accession>
<organism evidence="10 11">
    <name type="scientific">Coniochaeta pulveracea</name>
    <dbReference type="NCBI Taxonomy" id="177199"/>
    <lineage>
        <taxon>Eukaryota</taxon>
        <taxon>Fungi</taxon>
        <taxon>Dikarya</taxon>
        <taxon>Ascomycota</taxon>
        <taxon>Pezizomycotina</taxon>
        <taxon>Sordariomycetes</taxon>
        <taxon>Sordariomycetidae</taxon>
        <taxon>Coniochaetales</taxon>
        <taxon>Coniochaetaceae</taxon>
        <taxon>Coniochaeta</taxon>
    </lineage>
</organism>
<dbReference type="EMBL" id="QVQW01000043">
    <property type="protein sequence ID" value="RKU43421.1"/>
    <property type="molecule type" value="Genomic_DNA"/>
</dbReference>
<dbReference type="GO" id="GO:0005886">
    <property type="term" value="C:plasma membrane"/>
    <property type="evidence" value="ECO:0007669"/>
    <property type="project" value="TreeGrafter"/>
</dbReference>
<dbReference type="InterPro" id="IPR011531">
    <property type="entry name" value="HCO3_transpt-like_TM_dom"/>
</dbReference>
<feature type="transmembrane region" description="Helical" evidence="8">
    <location>
        <begin position="374"/>
        <end position="395"/>
    </location>
</feature>
<feature type="compositionally biased region" description="Polar residues" evidence="7">
    <location>
        <begin position="55"/>
        <end position="65"/>
    </location>
</feature>
<evidence type="ECO:0000256" key="3">
    <source>
        <dbReference type="ARBA" id="ARBA00022554"/>
    </source>
</evidence>
<dbReference type="Gene3D" id="1.10.287.570">
    <property type="entry name" value="Helical hairpin bin"/>
    <property type="match status" value="1"/>
</dbReference>
<dbReference type="OrthoDB" id="1735926at2759"/>
<dbReference type="Proteomes" id="UP000275385">
    <property type="component" value="Unassembled WGS sequence"/>
</dbReference>
<comment type="caution">
    <text evidence="10">The sequence shown here is derived from an EMBL/GenBank/DDBJ whole genome shotgun (WGS) entry which is preliminary data.</text>
</comment>
<dbReference type="AlphaFoldDB" id="A0A420Y6C6"/>
<dbReference type="GO" id="GO:0080139">
    <property type="term" value="F:borate efflux transmembrane transporter activity"/>
    <property type="evidence" value="ECO:0007669"/>
    <property type="project" value="TreeGrafter"/>
</dbReference>
<comment type="subcellular location">
    <subcellularLocation>
        <location evidence="1">Vacuole membrane</location>
        <topology evidence="1">Multi-pass membrane protein</topology>
    </subcellularLocation>
</comment>
<feature type="domain" description="Bicarbonate transporter-like transmembrane" evidence="9">
    <location>
        <begin position="77"/>
        <end position="239"/>
    </location>
</feature>
<feature type="transmembrane region" description="Helical" evidence="8">
    <location>
        <begin position="333"/>
        <end position="354"/>
    </location>
</feature>
<protein>
    <recommendedName>
        <fullName evidence="9">Bicarbonate transporter-like transmembrane domain-containing protein</fullName>
    </recommendedName>
</protein>
<feature type="transmembrane region" description="Helical" evidence="8">
    <location>
        <begin position="448"/>
        <end position="469"/>
    </location>
</feature>
<reference evidence="10 11" key="1">
    <citation type="submission" date="2018-08" db="EMBL/GenBank/DDBJ databases">
        <title>Draft genome of the lignicolous fungus Coniochaeta pulveracea.</title>
        <authorList>
            <person name="Borstlap C.J."/>
            <person name="De Witt R.N."/>
            <person name="Botha A."/>
            <person name="Volschenk H."/>
        </authorList>
    </citation>
    <scope>NUCLEOTIDE SEQUENCE [LARGE SCALE GENOMIC DNA]</scope>
    <source>
        <strain evidence="10 11">CAB683</strain>
    </source>
</reference>
<feature type="transmembrane region" description="Helical" evidence="8">
    <location>
        <begin position="546"/>
        <end position="567"/>
    </location>
</feature>